<dbReference type="PROSITE" id="PS50935">
    <property type="entry name" value="SSB"/>
    <property type="match status" value="1"/>
</dbReference>
<reference evidence="4 5" key="1">
    <citation type="journal article" date="2014" name="Int. J. Syst. Evol. Microbiol.">
        <title>Jeotgalibaca dankookensis gen. nov., sp. nov., a member of the family Carnobacteriaceae, isolated from seujeot (Korean traditional food).</title>
        <authorList>
            <person name="Lee D.G."/>
            <person name="Trujillo M.E."/>
            <person name="Kang H."/>
            <person name="Ahn T.Y."/>
        </authorList>
    </citation>
    <scope>NUCLEOTIDE SEQUENCE [LARGE SCALE GENOMIC DNA]</scope>
    <source>
        <strain evidence="4 5">EX-07</strain>
    </source>
</reference>
<dbReference type="KEGG" id="jda:BW727_100036"/>
<gene>
    <name evidence="4" type="primary">ssbB</name>
    <name evidence="4" type="ORF">BW727_100036</name>
</gene>
<dbReference type="AlphaFoldDB" id="A0A1S6ILM7"/>
<evidence type="ECO:0000313" key="5">
    <source>
        <dbReference type="Proteomes" id="UP000188993"/>
    </source>
</evidence>
<evidence type="ECO:0000313" key="4">
    <source>
        <dbReference type="EMBL" id="AQS52446.1"/>
    </source>
</evidence>
<name>A0A1S6ILM7_9LACT</name>
<dbReference type="Pfam" id="PF00436">
    <property type="entry name" value="SSB"/>
    <property type="match status" value="1"/>
</dbReference>
<dbReference type="STRING" id="708126.BW727_100036"/>
<evidence type="ECO:0000256" key="3">
    <source>
        <dbReference type="PIRNR" id="PIRNR002070"/>
    </source>
</evidence>
<protein>
    <recommendedName>
        <fullName evidence="2 3">Single-stranded DNA-binding protein</fullName>
        <shortName evidence="2">SSB</shortName>
    </recommendedName>
</protein>
<sequence length="123" mass="13820">MNHVSLIGRLVRPVELQEVGHGSVVCNNTLAVRNAKKNENGQALADFIPLVFWDKTALLLRDYCAKGNQIGVTGRMVSRSYVNKNEQTVYIVELLVEDLYFMEAKKISNQATNTNPEPIEIPF</sequence>
<dbReference type="GO" id="GO:0009295">
    <property type="term" value="C:nucleoid"/>
    <property type="evidence" value="ECO:0007669"/>
    <property type="project" value="TreeGrafter"/>
</dbReference>
<dbReference type="Gene3D" id="2.40.50.140">
    <property type="entry name" value="Nucleic acid-binding proteins"/>
    <property type="match status" value="1"/>
</dbReference>
<dbReference type="PIRSF" id="PIRSF002070">
    <property type="entry name" value="SSB"/>
    <property type="match status" value="1"/>
</dbReference>
<dbReference type="InterPro" id="IPR012340">
    <property type="entry name" value="NA-bd_OB-fold"/>
</dbReference>
<organism evidence="4 5">
    <name type="scientific">Jeotgalibaca dankookensis</name>
    <dbReference type="NCBI Taxonomy" id="708126"/>
    <lineage>
        <taxon>Bacteria</taxon>
        <taxon>Bacillati</taxon>
        <taxon>Bacillota</taxon>
        <taxon>Bacilli</taxon>
        <taxon>Lactobacillales</taxon>
        <taxon>Carnobacteriaceae</taxon>
        <taxon>Jeotgalibaca</taxon>
    </lineage>
</organism>
<dbReference type="InterPro" id="IPR000424">
    <property type="entry name" value="Primosome_PriB/ssb"/>
</dbReference>
<dbReference type="GO" id="GO:0003697">
    <property type="term" value="F:single-stranded DNA binding"/>
    <property type="evidence" value="ECO:0007669"/>
    <property type="project" value="UniProtKB-UniRule"/>
</dbReference>
<accession>A0A1S6ILM7</accession>
<evidence type="ECO:0000256" key="1">
    <source>
        <dbReference type="ARBA" id="ARBA00023125"/>
    </source>
</evidence>
<dbReference type="PANTHER" id="PTHR10302">
    <property type="entry name" value="SINGLE-STRANDED DNA-BINDING PROTEIN"/>
    <property type="match status" value="1"/>
</dbReference>
<dbReference type="CDD" id="cd04496">
    <property type="entry name" value="SSB_OBF"/>
    <property type="match status" value="1"/>
</dbReference>
<dbReference type="InterPro" id="IPR011344">
    <property type="entry name" value="ssDNA-bd"/>
</dbReference>
<keyword evidence="1 2" id="KW-0238">DNA-binding</keyword>
<evidence type="ECO:0000256" key="2">
    <source>
        <dbReference type="HAMAP-Rule" id="MF_00984"/>
    </source>
</evidence>
<dbReference type="RefSeq" id="WP_062471392.1">
    <property type="nucleotide sequence ID" value="NZ_BBYN01000029.1"/>
</dbReference>
<keyword evidence="5" id="KW-1185">Reference proteome</keyword>
<dbReference type="GO" id="GO:0006260">
    <property type="term" value="P:DNA replication"/>
    <property type="evidence" value="ECO:0007669"/>
    <property type="project" value="InterPro"/>
</dbReference>
<dbReference type="NCBIfam" id="TIGR00621">
    <property type="entry name" value="ssb"/>
    <property type="match status" value="1"/>
</dbReference>
<dbReference type="PANTHER" id="PTHR10302:SF0">
    <property type="entry name" value="SINGLE-STRANDED DNA-BINDING PROTEIN, MITOCHONDRIAL"/>
    <property type="match status" value="1"/>
</dbReference>
<dbReference type="OrthoDB" id="9809878at2"/>
<dbReference type="SUPFAM" id="SSF50249">
    <property type="entry name" value="Nucleic acid-binding proteins"/>
    <property type="match status" value="1"/>
</dbReference>
<dbReference type="HAMAP" id="MF_00984">
    <property type="entry name" value="SSB"/>
    <property type="match status" value="1"/>
</dbReference>
<proteinExistence type="inferred from homology"/>
<comment type="caution">
    <text evidence="2">Lacks conserved residue(s) required for the propagation of feature annotation.</text>
</comment>
<comment type="subunit">
    <text evidence="2">Homotetramer.</text>
</comment>
<dbReference type="Proteomes" id="UP000188993">
    <property type="component" value="Chromosome"/>
</dbReference>
<dbReference type="EMBL" id="CP019728">
    <property type="protein sequence ID" value="AQS52446.1"/>
    <property type="molecule type" value="Genomic_DNA"/>
</dbReference>